<keyword evidence="2" id="KW-1185">Reference proteome</keyword>
<name>A0AAW5QRF1_9HYPH</name>
<protein>
    <submittedName>
        <fullName evidence="1">Uncharacterized protein</fullName>
    </submittedName>
</protein>
<proteinExistence type="predicted"/>
<evidence type="ECO:0000313" key="2">
    <source>
        <dbReference type="Proteomes" id="UP001320898"/>
    </source>
</evidence>
<accession>A0AAW5QRF1</accession>
<evidence type="ECO:0000313" key="1">
    <source>
        <dbReference type="EMBL" id="MCT8970545.1"/>
    </source>
</evidence>
<sequence length="86" mass="9326">MTFAEPFFVEGLGRDQAAGSYEVVTVEEAIEGLSFLAFRVVSTSIVLPKAGRGPSSYQLVPIAAPVVRAARLLPDKKERDNRTTET</sequence>
<dbReference type="EMBL" id="JALIDZ010000001">
    <property type="protein sequence ID" value="MCT8970545.1"/>
    <property type="molecule type" value="Genomic_DNA"/>
</dbReference>
<dbReference type="Proteomes" id="UP001320898">
    <property type="component" value="Unassembled WGS sequence"/>
</dbReference>
<gene>
    <name evidence="1" type="ORF">MUB46_01615</name>
</gene>
<organism evidence="1 2">
    <name type="scientific">Microbaculum marinisediminis</name>
    <dbReference type="NCBI Taxonomy" id="2931392"/>
    <lineage>
        <taxon>Bacteria</taxon>
        <taxon>Pseudomonadati</taxon>
        <taxon>Pseudomonadota</taxon>
        <taxon>Alphaproteobacteria</taxon>
        <taxon>Hyphomicrobiales</taxon>
        <taxon>Tepidamorphaceae</taxon>
        <taxon>Microbaculum</taxon>
    </lineage>
</organism>
<comment type="caution">
    <text evidence="1">The sequence shown here is derived from an EMBL/GenBank/DDBJ whole genome shotgun (WGS) entry which is preliminary data.</text>
</comment>
<reference evidence="1 2" key="1">
    <citation type="submission" date="2022-04" db="EMBL/GenBank/DDBJ databases">
        <authorList>
            <person name="Ye Y.-Q."/>
            <person name="Du Z.-J."/>
        </authorList>
    </citation>
    <scope>NUCLEOTIDE SEQUENCE [LARGE SCALE GENOMIC DNA]</scope>
    <source>
        <strain evidence="1 2">A6E488</strain>
    </source>
</reference>
<dbReference type="RefSeq" id="WP_261614111.1">
    <property type="nucleotide sequence ID" value="NZ_JALIDZ010000001.1"/>
</dbReference>
<dbReference type="AlphaFoldDB" id="A0AAW5QRF1"/>